<feature type="region of interest" description="Disordered" evidence="3">
    <location>
        <begin position="981"/>
        <end position="1007"/>
    </location>
</feature>
<feature type="compositionally biased region" description="Acidic residues" evidence="3">
    <location>
        <begin position="1319"/>
        <end position="1341"/>
    </location>
</feature>
<gene>
    <name evidence="5" type="ORF">B0A49_00645</name>
</gene>
<dbReference type="PANTHER" id="PTHR46116:SF15">
    <property type="entry name" value="(E3-INDEPENDENT) E2 UBIQUITIN-CONJUGATING ENZYME"/>
    <property type="match status" value="1"/>
</dbReference>
<evidence type="ECO:0000256" key="3">
    <source>
        <dbReference type="SAM" id="MobiDB-lite"/>
    </source>
</evidence>
<evidence type="ECO:0000313" key="6">
    <source>
        <dbReference type="Proteomes" id="UP000308768"/>
    </source>
</evidence>
<organism evidence="5 6">
    <name type="scientific">Cryomyces minteri</name>
    <dbReference type="NCBI Taxonomy" id="331657"/>
    <lineage>
        <taxon>Eukaryota</taxon>
        <taxon>Fungi</taxon>
        <taxon>Dikarya</taxon>
        <taxon>Ascomycota</taxon>
        <taxon>Pezizomycotina</taxon>
        <taxon>Dothideomycetes</taxon>
        <taxon>Dothideomycetes incertae sedis</taxon>
        <taxon>Cryomyces</taxon>
    </lineage>
</organism>
<feature type="region of interest" description="Disordered" evidence="3">
    <location>
        <begin position="605"/>
        <end position="626"/>
    </location>
</feature>
<dbReference type="InterPro" id="IPR019194">
    <property type="entry name" value="Tscrpt_elong_fac_Eaf_N"/>
</dbReference>
<dbReference type="STRING" id="331657.A0A4U0Y174"/>
<dbReference type="Gene3D" id="3.10.110.10">
    <property type="entry name" value="Ubiquitin Conjugating Enzyme"/>
    <property type="match status" value="1"/>
</dbReference>
<feature type="compositionally biased region" description="Acidic residues" evidence="3">
    <location>
        <begin position="1222"/>
        <end position="1234"/>
    </location>
</feature>
<proteinExistence type="predicted"/>
<dbReference type="Pfam" id="PF09816">
    <property type="entry name" value="EAF"/>
    <property type="match status" value="1"/>
</dbReference>
<dbReference type="PANTHER" id="PTHR46116">
    <property type="entry name" value="(E3-INDEPENDENT) E2 UBIQUITIN-CONJUGATING ENZYME"/>
    <property type="match status" value="1"/>
</dbReference>
<feature type="compositionally biased region" description="Polar residues" evidence="3">
    <location>
        <begin position="1098"/>
        <end position="1110"/>
    </location>
</feature>
<feature type="region of interest" description="Disordered" evidence="3">
    <location>
        <begin position="659"/>
        <end position="737"/>
    </location>
</feature>
<evidence type="ECO:0000256" key="2">
    <source>
        <dbReference type="ARBA" id="ARBA00022786"/>
    </source>
</evidence>
<dbReference type="OrthoDB" id="47801at2759"/>
<dbReference type="Pfam" id="PF00179">
    <property type="entry name" value="UQ_con"/>
    <property type="match status" value="1"/>
</dbReference>
<dbReference type="Proteomes" id="UP000308768">
    <property type="component" value="Unassembled WGS sequence"/>
</dbReference>
<feature type="region of interest" description="Disordered" evidence="3">
    <location>
        <begin position="1404"/>
        <end position="1429"/>
    </location>
</feature>
<feature type="compositionally biased region" description="Acidic residues" evidence="3">
    <location>
        <begin position="1373"/>
        <end position="1386"/>
    </location>
</feature>
<feature type="compositionally biased region" description="Basic and acidic residues" evidence="3">
    <location>
        <begin position="1199"/>
        <end position="1210"/>
    </location>
</feature>
<keyword evidence="2" id="KW-0833">Ubl conjugation pathway</keyword>
<feature type="compositionally biased region" description="Acidic residues" evidence="3">
    <location>
        <begin position="1086"/>
        <end position="1097"/>
    </location>
</feature>
<feature type="region of interest" description="Disordered" evidence="3">
    <location>
        <begin position="1145"/>
        <end position="1386"/>
    </location>
</feature>
<keyword evidence="6" id="KW-1185">Reference proteome</keyword>
<feature type="compositionally biased region" description="Polar residues" evidence="3">
    <location>
        <begin position="1159"/>
        <end position="1170"/>
    </location>
</feature>
<feature type="compositionally biased region" description="Acidic residues" evidence="3">
    <location>
        <begin position="605"/>
        <end position="620"/>
    </location>
</feature>
<feature type="compositionally biased region" description="Low complexity" evidence="3">
    <location>
        <begin position="989"/>
        <end position="1004"/>
    </location>
</feature>
<feature type="domain" description="UBC core" evidence="4">
    <location>
        <begin position="772"/>
        <end position="936"/>
    </location>
</feature>
<dbReference type="InterPro" id="IPR057735">
    <property type="entry name" value="UBE2O-like_tSH3-B"/>
</dbReference>
<feature type="compositionally biased region" description="Low complexity" evidence="3">
    <location>
        <begin position="1266"/>
        <end position="1277"/>
    </location>
</feature>
<feature type="compositionally biased region" description="Basic and acidic residues" evidence="3">
    <location>
        <begin position="1357"/>
        <end position="1372"/>
    </location>
</feature>
<keyword evidence="1" id="KW-0808">Transferase</keyword>
<dbReference type="InterPro" id="IPR000608">
    <property type="entry name" value="UBC"/>
</dbReference>
<feature type="compositionally biased region" description="Acidic residues" evidence="3">
    <location>
        <begin position="666"/>
        <end position="685"/>
    </location>
</feature>
<name>A0A4U0Y174_9PEZI</name>
<protein>
    <recommendedName>
        <fullName evidence="4">UBC core domain-containing protein</fullName>
    </recommendedName>
</protein>
<dbReference type="GO" id="GO:0061631">
    <property type="term" value="F:ubiquitin conjugating enzyme activity"/>
    <property type="evidence" value="ECO:0007669"/>
    <property type="project" value="TreeGrafter"/>
</dbReference>
<sequence>MTEGSFYVEDVVVLRQRPKVVGMVDRTHRDVDSHEADLEAENPSGIFKHRNVSAHVFSSFIDSGIPPKGTVLVHWQATTFEHGPDRPSELVPEADITLVDRGLVVGDVVKKSMLDPMNGTVIAASQRCSLQPFQQLSHARELSFLSGFPVHPYLWTLYTAAMHWQSRASLVSPDESTYLHDVPMVELETGYEYSEGDLIIHGDWLGRIDHVVDEITVRLGNNSVVVIENPIDLIALDHTIDRLSVGDIVFTKKGTLRRGRWKYGAYNPNVPAVGTVAEVRTINVGVVWVAQRDRDGDRNILGLRYNEPPTEINLDDLESGHYKPYPRTATPRGSPPKELNVLLGTRLRFKDFMTACHKYNAMTTLPNGEPQGKIRPAPRILNLGYDMNYYTVVSTQTVVTVQWQDLSVTTQPSTTLVPNLEYNEEEEVWSGEVVCTKELQLPDPSLNEDELRLLGDRPIKVGVVQSVKTQDQTAQVRWYPDAQVMMIGDRNQFLFKDSSLGHLSESSEEVSTYEIQNRTCLTKRGGDLVLIHYPTRDSDATRVARSVASEDVDWLGEVVDCGLDGALTVRLGAAKNVRDVRLSPDACTLAYSADDEDELYQDDYEDMDEDEEEEEEENFDTDAVSSYTQSVQLPPLTQRHGIPSNGHVAYDEQWYDTVGTGQPVNDLDDAWMTEDDDESDNETEQGDEHGGVDVNMADSLPTEIGQTLPTSRTGSESQAAAHANGHPSYDDKSLCLSSHPDAPPVYQVLDRPVLPDDHHFLSTAPSGTPSTTDMRRIAKEHKILRAPGALPDGIFVHTWESRLDLIRVLVIGPLDTPYELAPFVIDLHMGPNFPSKPPDAFFHSCTDGSGPVNPNLYEDGKICLNEAGYEPRYGLLEFAIPSALYTERTYIRARAFLVQALDTSSYGFDHEIAWLYRGAPRLLERAIEAAKAIVARSEREAGGGGDEQNREVRDGLKVVSKGALVPLKRMIGKMEALRPETSVDHNHKPTTTTSDPVTTLTPSTGGETLTLKDGDDMYVFTGNREDDTVHTVLLYDPDTHELVLERLDATHNFNLTSAPWEKDASKLAGQYPQLGNAGQERKTPDAEDEGLFGDDQGEATNDASSDNEGSASDPDNPFDYRHFLNNQAWTKASPDALTPAVSRVPTAQNTPAMPPRRPQTASAQSRTPTSALPPRPKAKNQNRRQPAVRAPTSAAPTIRLDRRASTRPTDDIVMPTTVASDSEADADGEEDDDAGGLTLEFDTSRQRKKSLGLGLGAVSGPISLRSAANSQSPNPSSGLRNPMGAALSARLPARKAWGEGEDETGFGDSLLDDQGGVDQADEGDEEDEEEDADADADDDVELLALPSPATEPSAAHTQDRRLSRERDAHAAEIDQDEDEDDADLEAEMLMAMEADEEAVGLGIELPGQGAGVGSVAQGAVESESESEEE</sequence>
<evidence type="ECO:0000313" key="5">
    <source>
        <dbReference type="EMBL" id="TKA81773.1"/>
    </source>
</evidence>
<dbReference type="InterPro" id="IPR016135">
    <property type="entry name" value="UBQ-conjugating_enzyme/RWD"/>
</dbReference>
<reference evidence="5 6" key="1">
    <citation type="submission" date="2017-03" db="EMBL/GenBank/DDBJ databases">
        <title>Genomes of endolithic fungi from Antarctica.</title>
        <authorList>
            <person name="Coleine C."/>
            <person name="Masonjones S."/>
            <person name="Stajich J.E."/>
        </authorList>
    </citation>
    <scope>NUCLEOTIDE SEQUENCE [LARGE SCALE GENOMIC DNA]</scope>
    <source>
        <strain evidence="5 6">CCFEE 5187</strain>
    </source>
</reference>
<feature type="region of interest" description="Disordered" evidence="3">
    <location>
        <begin position="1074"/>
        <end position="1121"/>
    </location>
</feature>
<dbReference type="EMBL" id="NAJN01000015">
    <property type="protein sequence ID" value="TKA81773.1"/>
    <property type="molecule type" value="Genomic_DNA"/>
</dbReference>
<accession>A0A4U0Y174</accession>
<feature type="compositionally biased region" description="Polar residues" evidence="3">
    <location>
        <begin position="704"/>
        <end position="718"/>
    </location>
</feature>
<dbReference type="Pfam" id="PF23046">
    <property type="entry name" value="tSH3-B_UBE2O"/>
    <property type="match status" value="1"/>
</dbReference>
<comment type="caution">
    <text evidence="5">The sequence shown here is derived from an EMBL/GenBank/DDBJ whole genome shotgun (WGS) entry which is preliminary data.</text>
</comment>
<evidence type="ECO:0000256" key="1">
    <source>
        <dbReference type="ARBA" id="ARBA00022679"/>
    </source>
</evidence>
<evidence type="ECO:0000259" key="4">
    <source>
        <dbReference type="PROSITE" id="PS50127"/>
    </source>
</evidence>
<dbReference type="PROSITE" id="PS50127">
    <property type="entry name" value="UBC_2"/>
    <property type="match status" value="1"/>
</dbReference>
<dbReference type="SUPFAM" id="SSF54495">
    <property type="entry name" value="UBC-like"/>
    <property type="match status" value="1"/>
</dbReference>
<dbReference type="SMART" id="SM00212">
    <property type="entry name" value="UBCc"/>
    <property type="match status" value="1"/>
</dbReference>